<dbReference type="PANTHER" id="PTHR10039">
    <property type="entry name" value="AMELOGENIN"/>
    <property type="match status" value="1"/>
</dbReference>
<dbReference type="InterPro" id="IPR027417">
    <property type="entry name" value="P-loop_NTPase"/>
</dbReference>
<keyword evidence="1" id="KW-0677">Repeat</keyword>
<dbReference type="PANTHER" id="PTHR10039:SF5">
    <property type="entry name" value="NACHT DOMAIN-CONTAINING PROTEIN"/>
    <property type="match status" value="1"/>
</dbReference>
<dbReference type="OrthoDB" id="443402at2759"/>
<feature type="domain" description="Nephrocystin 3-like N-terminal" evidence="2">
    <location>
        <begin position="284"/>
        <end position="452"/>
    </location>
</feature>
<keyword evidence="4" id="KW-1185">Reference proteome</keyword>
<dbReference type="Proteomes" id="UP000781932">
    <property type="component" value="Unassembled WGS sequence"/>
</dbReference>
<name>A0A9P6IEI8_9PEZI</name>
<dbReference type="Gene3D" id="3.40.50.300">
    <property type="entry name" value="P-loop containing nucleotide triphosphate hydrolases"/>
    <property type="match status" value="1"/>
</dbReference>
<dbReference type="RefSeq" id="XP_038750388.1">
    <property type="nucleotide sequence ID" value="XM_038884688.1"/>
</dbReference>
<comment type="caution">
    <text evidence="3">The sequence shown here is derived from an EMBL/GenBank/DDBJ whole genome shotgun (WGS) entry which is preliminary data.</text>
</comment>
<dbReference type="SUPFAM" id="SSF52540">
    <property type="entry name" value="P-loop containing nucleoside triphosphate hydrolases"/>
    <property type="match status" value="1"/>
</dbReference>
<dbReference type="AlphaFoldDB" id="A0A9P6IEI8"/>
<reference evidence="3" key="2">
    <citation type="submission" date="2020-11" db="EMBL/GenBank/DDBJ databases">
        <title>Whole genome sequencing of Colletotrichum sp.</title>
        <authorList>
            <person name="Li H."/>
        </authorList>
    </citation>
    <scope>NUCLEOTIDE SEQUENCE</scope>
    <source>
        <strain evidence="3">CkLH20</strain>
    </source>
</reference>
<evidence type="ECO:0000259" key="2">
    <source>
        <dbReference type="Pfam" id="PF24883"/>
    </source>
</evidence>
<sequence length="726" mass="82298">MDPISAFSFAVNILTVVDISAKLISTASEIRSSGDTVSNKELAADAQRLKSYCQKFSLETATKSSQQNATSSISSEDDATLRLLASEAKGIADDIQDNLLKLNKQRSFMRVFRQSIRNTRKQPEMKCKAERLKEMQDKIIFSIIVSLHSSVGTLTLKDDAALARLDENTRSLIQTILSGNDTTRAKIETQMASLHTDIAKNHVEMMGSSGQRHDELLSAIRVGPTQHEAPERESAAEHKERVTRSILDKLWFSRIKDRYEDIKPAHQKTFEWIFSAEAQMESSCSFYRWIEQGSGLYWISGKAGTGKSTLMKFLADHERTKALLQHWTKGQEYVTANYWFWDQSQDPLQKSMEGLYRGLLYDVISKETSLAPLLFPDQFIPERQWQLEFPTPNGLRRAFNRLVSMEASTVLVVLLIDGLDEYEATEIEQLSLSESLKAAAQSHHMKIIASSRPETVFENAFKDCDKLYLHELTYSDQTSFTKDSLYKHERMQYLASLPGGKEDAAELIRSAAKKSEGIFLWLRLVVDSLVQELDACDVIKDLQHETSSFTPWERMLQTAIDLQVVSIKGAEQLSDMLTMFIKGGADLRVVTHVRRCDDLVAIEGFGVPDDQQVNPEYLKHDPLVVQDVVRYAFLHGNLPALMSRPFSVLREFVPFQDLDACWGTSMHEWRWQAEGLYLVGSDPANVKRADEKAIRELGHRLLELIHVSGNADSKVVEDLDNNEQEQ</sequence>
<dbReference type="Pfam" id="PF24883">
    <property type="entry name" value="NPHP3_N"/>
    <property type="match status" value="1"/>
</dbReference>
<dbReference type="InterPro" id="IPR056884">
    <property type="entry name" value="NPHP3-like_N"/>
</dbReference>
<evidence type="ECO:0000256" key="1">
    <source>
        <dbReference type="ARBA" id="ARBA00022737"/>
    </source>
</evidence>
<accession>A0A9P6IEI8</accession>
<protein>
    <submittedName>
        <fullName evidence="3">Small s protein</fullName>
    </submittedName>
</protein>
<organism evidence="3 4">
    <name type="scientific">Colletotrichum karsti</name>
    <dbReference type="NCBI Taxonomy" id="1095194"/>
    <lineage>
        <taxon>Eukaryota</taxon>
        <taxon>Fungi</taxon>
        <taxon>Dikarya</taxon>
        <taxon>Ascomycota</taxon>
        <taxon>Pezizomycotina</taxon>
        <taxon>Sordariomycetes</taxon>
        <taxon>Hypocreomycetidae</taxon>
        <taxon>Glomerellales</taxon>
        <taxon>Glomerellaceae</taxon>
        <taxon>Colletotrichum</taxon>
        <taxon>Colletotrichum boninense species complex</taxon>
    </lineage>
</organism>
<evidence type="ECO:0000313" key="4">
    <source>
        <dbReference type="Proteomes" id="UP000781932"/>
    </source>
</evidence>
<gene>
    <name evidence="3" type="ORF">CkaCkLH20_01969</name>
</gene>
<dbReference type="EMBL" id="JAATWM020000004">
    <property type="protein sequence ID" value="KAF9880927.1"/>
    <property type="molecule type" value="Genomic_DNA"/>
</dbReference>
<reference evidence="3" key="1">
    <citation type="submission" date="2020-03" db="EMBL/GenBank/DDBJ databases">
        <authorList>
            <person name="He L."/>
        </authorList>
    </citation>
    <scope>NUCLEOTIDE SEQUENCE</scope>
    <source>
        <strain evidence="3">CkLH20</strain>
    </source>
</reference>
<proteinExistence type="predicted"/>
<evidence type="ECO:0000313" key="3">
    <source>
        <dbReference type="EMBL" id="KAF9880927.1"/>
    </source>
</evidence>
<dbReference type="GeneID" id="62157762"/>